<reference evidence="2" key="1">
    <citation type="submission" date="2020-09" db="EMBL/GenBank/DDBJ databases">
        <authorList>
            <person name="Kikuchi T."/>
        </authorList>
    </citation>
    <scope>NUCLEOTIDE SEQUENCE</scope>
    <source>
        <strain evidence="2">SH1</strain>
    </source>
</reference>
<dbReference type="EMBL" id="CAJFCW020000006">
    <property type="protein sequence ID" value="CAG9127636.1"/>
    <property type="molecule type" value="Genomic_DNA"/>
</dbReference>
<name>A0A811LKV0_9BILA</name>
<accession>A0A811LKV0</accession>
<proteinExistence type="predicted"/>
<dbReference type="Proteomes" id="UP000783686">
    <property type="component" value="Unassembled WGS sequence"/>
</dbReference>
<feature type="compositionally biased region" description="Pro residues" evidence="1">
    <location>
        <begin position="493"/>
        <end position="503"/>
    </location>
</feature>
<gene>
    <name evidence="2" type="ORF">BOKJ2_LOCUS14039</name>
</gene>
<evidence type="ECO:0000313" key="3">
    <source>
        <dbReference type="Proteomes" id="UP000614601"/>
    </source>
</evidence>
<keyword evidence="3" id="KW-1185">Reference proteome</keyword>
<dbReference type="EMBL" id="CAJFDH010000006">
    <property type="protein sequence ID" value="CAD5230245.1"/>
    <property type="molecule type" value="Genomic_DNA"/>
</dbReference>
<feature type="region of interest" description="Disordered" evidence="1">
    <location>
        <begin position="247"/>
        <end position="280"/>
    </location>
</feature>
<dbReference type="AlphaFoldDB" id="A0A811LKV0"/>
<protein>
    <submittedName>
        <fullName evidence="2">Uncharacterized protein</fullName>
    </submittedName>
</protein>
<organism evidence="2 3">
    <name type="scientific">Bursaphelenchus okinawaensis</name>
    <dbReference type="NCBI Taxonomy" id="465554"/>
    <lineage>
        <taxon>Eukaryota</taxon>
        <taxon>Metazoa</taxon>
        <taxon>Ecdysozoa</taxon>
        <taxon>Nematoda</taxon>
        <taxon>Chromadorea</taxon>
        <taxon>Rhabditida</taxon>
        <taxon>Tylenchina</taxon>
        <taxon>Tylenchomorpha</taxon>
        <taxon>Aphelenchoidea</taxon>
        <taxon>Aphelenchoididae</taxon>
        <taxon>Bursaphelenchus</taxon>
    </lineage>
</organism>
<evidence type="ECO:0000313" key="2">
    <source>
        <dbReference type="EMBL" id="CAD5230245.1"/>
    </source>
</evidence>
<sequence>MNSQHIKPTTYKKNALKQDQLGCIFENNEYYKIKQGTTFKSYDELVHAIIRYEIAARVHLLRSSSNFLKANKKVVFSEDICQQFVLVDRLVFKCPNHEVIKRYDSQGNALYNKRVIKKNIEDPRKCEFTFTVQYNPEINRLQISAGKLYHTGGCNPSHRDLFDYVPKDENNKKKRAIHKKIEEMAPTRPPVKYWPATTTIAFKSKNRTMQSPNLNAPFHQDTDAGTITYAPEVEALISQYVTDCIKKPAGEEPKAGPSNSRGPKRRMADESEVAAKRANDGYALRPNMNYETAKFSQASYVGQDNYMSHDGTVQFEGYVQPVQQRCEGQTDLFSQNQAYCQPAGPSQSYWNQPVPNYEPYYEQTATQQYNQEGFHNIYGQQASNNGFFEPNWDGYSRLSYEASQPPAYCSQDIAEPVPESRAEQPAYNPPYAATFVNDHNVRRSQRSGSPEEDNYDWGNLDDYFEPPLQCSAQEEETTLSLAQNPEGQDSPPIEQPEPEPQQEPAPIFYYDEEEMQAVGSGGADLILMAMEGLLT</sequence>
<evidence type="ECO:0000256" key="1">
    <source>
        <dbReference type="SAM" id="MobiDB-lite"/>
    </source>
</evidence>
<feature type="compositionally biased region" description="Polar residues" evidence="1">
    <location>
        <begin position="478"/>
        <end position="487"/>
    </location>
</feature>
<feature type="region of interest" description="Disordered" evidence="1">
    <location>
        <begin position="416"/>
        <end position="505"/>
    </location>
</feature>
<feature type="compositionally biased region" description="Basic and acidic residues" evidence="1">
    <location>
        <begin position="266"/>
        <end position="279"/>
    </location>
</feature>
<dbReference type="Proteomes" id="UP000614601">
    <property type="component" value="Unassembled WGS sequence"/>
</dbReference>
<comment type="caution">
    <text evidence="2">The sequence shown here is derived from an EMBL/GenBank/DDBJ whole genome shotgun (WGS) entry which is preliminary data.</text>
</comment>